<dbReference type="GO" id="GO:0000271">
    <property type="term" value="P:polysaccharide biosynthetic process"/>
    <property type="evidence" value="ECO:0007669"/>
    <property type="project" value="InterPro"/>
</dbReference>
<sequence>MCVLLRYFSTWIYIGILNTLIHWGVFLTLHNVLSVRQVFSNVCAFAAAATFSFYANSRYNFRRTASWSRYLSFIGFMACLSAAIGWLGDRVAMPSVVTLLVFLGISLVVGYLYASYLVFPGKAPIFSAVKS</sequence>
<evidence type="ECO:0000256" key="1">
    <source>
        <dbReference type="ARBA" id="ARBA00004141"/>
    </source>
</evidence>
<dbReference type="GO" id="GO:0005886">
    <property type="term" value="C:plasma membrane"/>
    <property type="evidence" value="ECO:0007669"/>
    <property type="project" value="TreeGrafter"/>
</dbReference>
<evidence type="ECO:0000256" key="7">
    <source>
        <dbReference type="ARBA" id="ARBA00025595"/>
    </source>
</evidence>
<comment type="caution">
    <text evidence="10">The sequence shown here is derived from an EMBL/GenBank/DDBJ whole genome shotgun (WGS) entry which is preliminary data.</text>
</comment>
<dbReference type="PIRSF" id="PIRSF006298">
    <property type="entry name" value="GtrA_prd"/>
    <property type="match status" value="1"/>
</dbReference>
<organism evidence="10 11">
    <name type="scientific">Pseudomonas gingeri</name>
    <dbReference type="NCBI Taxonomy" id="117681"/>
    <lineage>
        <taxon>Bacteria</taxon>
        <taxon>Pseudomonadati</taxon>
        <taxon>Pseudomonadota</taxon>
        <taxon>Gammaproteobacteria</taxon>
        <taxon>Pseudomonadales</taxon>
        <taxon>Pseudomonadaceae</taxon>
        <taxon>Pseudomonas</taxon>
    </lineage>
</organism>
<dbReference type="PANTHER" id="PTHR38459">
    <property type="entry name" value="PROPHAGE BACTOPRENOL-LINKED GLUCOSE TRANSLOCASE HOMOLOG"/>
    <property type="match status" value="1"/>
</dbReference>
<dbReference type="EMBL" id="JACAQB010000008">
    <property type="protein sequence ID" value="NWB98103.1"/>
    <property type="molecule type" value="Genomic_DNA"/>
</dbReference>
<comment type="subcellular location">
    <subcellularLocation>
        <location evidence="1">Membrane</location>
        <topology evidence="1">Multi-pass membrane protein</topology>
    </subcellularLocation>
</comment>
<evidence type="ECO:0000256" key="3">
    <source>
        <dbReference type="ARBA" id="ARBA00022448"/>
    </source>
</evidence>
<dbReference type="InterPro" id="IPR051401">
    <property type="entry name" value="GtrA_CellWall_Glycosyl"/>
</dbReference>
<feature type="domain" description="GtrA/DPMS transmembrane" evidence="9">
    <location>
        <begin position="12"/>
        <end position="119"/>
    </location>
</feature>
<gene>
    <name evidence="10" type="ORF">HX882_19585</name>
</gene>
<dbReference type="InterPro" id="IPR016480">
    <property type="entry name" value="Glc_translocase_bactprenl-link"/>
</dbReference>
<feature type="transmembrane region" description="Helical" evidence="8">
    <location>
        <begin position="99"/>
        <end position="119"/>
    </location>
</feature>
<keyword evidence="5 8" id="KW-1133">Transmembrane helix</keyword>
<dbReference type="Proteomes" id="UP000539985">
    <property type="component" value="Unassembled WGS sequence"/>
</dbReference>
<dbReference type="PANTHER" id="PTHR38459:SF1">
    <property type="entry name" value="PROPHAGE BACTOPRENOL-LINKED GLUCOSE TRANSLOCASE HOMOLOG"/>
    <property type="match status" value="1"/>
</dbReference>
<name>A0A7Y8C3D3_9PSED</name>
<proteinExistence type="inferred from homology"/>
<feature type="transmembrane region" description="Helical" evidence="8">
    <location>
        <begin position="7"/>
        <end position="26"/>
    </location>
</feature>
<evidence type="ECO:0000259" key="9">
    <source>
        <dbReference type="Pfam" id="PF04138"/>
    </source>
</evidence>
<evidence type="ECO:0000313" key="11">
    <source>
        <dbReference type="Proteomes" id="UP000539985"/>
    </source>
</evidence>
<reference evidence="10 11" key="1">
    <citation type="submission" date="2020-04" db="EMBL/GenBank/DDBJ databases">
        <title>Molecular characterization of pseudomonads from Agaricus bisporus reveal novel blotch 2 pathogens in Western Europe.</title>
        <authorList>
            <person name="Taparia T."/>
            <person name="Krijger M."/>
            <person name="Haynes E."/>
            <person name="Elpinstone J.G."/>
            <person name="Noble R."/>
            <person name="Van Der Wolf J."/>
        </authorList>
    </citation>
    <scope>NUCLEOTIDE SEQUENCE [LARGE SCALE GENOMIC DNA]</scope>
    <source>
        <strain evidence="10 11">H7001</strain>
    </source>
</reference>
<dbReference type="Pfam" id="PF04138">
    <property type="entry name" value="GtrA_DPMS_TM"/>
    <property type="match status" value="1"/>
</dbReference>
<feature type="transmembrane region" description="Helical" evidence="8">
    <location>
        <begin position="67"/>
        <end position="87"/>
    </location>
</feature>
<dbReference type="AlphaFoldDB" id="A0A7Y8C3D3"/>
<evidence type="ECO:0000256" key="4">
    <source>
        <dbReference type="ARBA" id="ARBA00022692"/>
    </source>
</evidence>
<keyword evidence="3" id="KW-0813">Transport</keyword>
<evidence type="ECO:0000256" key="5">
    <source>
        <dbReference type="ARBA" id="ARBA00022989"/>
    </source>
</evidence>
<keyword evidence="4 8" id="KW-0812">Transmembrane</keyword>
<protein>
    <submittedName>
        <fullName evidence="10">GtrA family protein</fullName>
    </submittedName>
</protein>
<evidence type="ECO:0000256" key="6">
    <source>
        <dbReference type="ARBA" id="ARBA00023136"/>
    </source>
</evidence>
<evidence type="ECO:0000313" key="10">
    <source>
        <dbReference type="EMBL" id="NWB98103.1"/>
    </source>
</evidence>
<accession>A0A7Y8C3D3</accession>
<evidence type="ECO:0000256" key="2">
    <source>
        <dbReference type="ARBA" id="ARBA00009399"/>
    </source>
</evidence>
<feature type="transmembrane region" description="Helical" evidence="8">
    <location>
        <begin position="38"/>
        <end position="55"/>
    </location>
</feature>
<comment type="similarity">
    <text evidence="2">Belongs to the GtrA family.</text>
</comment>
<dbReference type="InterPro" id="IPR007267">
    <property type="entry name" value="GtrA_DPMS_TM"/>
</dbReference>
<evidence type="ECO:0000256" key="8">
    <source>
        <dbReference type="SAM" id="Phobius"/>
    </source>
</evidence>
<comment type="function">
    <text evidence="7">Involved in O antigen modification. Involved in the translocation of bactoprenol-linked glucose across the cytoplasmic membrane.</text>
</comment>
<keyword evidence="6 8" id="KW-0472">Membrane</keyword>